<dbReference type="EMBL" id="HE573027">
    <property type="protein sequence ID" value="CCC54211.1"/>
    <property type="molecule type" value="Genomic_DNA"/>
</dbReference>
<evidence type="ECO:0000313" key="2">
    <source>
        <dbReference type="EMBL" id="CCC54211.1"/>
    </source>
</evidence>
<feature type="transmembrane region" description="Helical" evidence="1">
    <location>
        <begin position="73"/>
        <end position="96"/>
    </location>
</feature>
<proteinExistence type="predicted"/>
<accession>G0U9C6</accession>
<keyword evidence="1" id="KW-1133">Transmembrane helix</keyword>
<keyword evidence="1" id="KW-0812">Transmembrane</keyword>
<sequence length="126" mass="14261">MGKRESNRSEGIGYLSTQVLPKKGYIHLSKLLSRAKGEKHTAPLIEANNDGLEPTCKERVILPHRQRETPLRYFGVTAVLMRLYELLLLSCAALWLPIRYKLRERSWLVCAGGMPLEPPHIPTGIT</sequence>
<gene>
    <name evidence="2" type="ORF">TVY486_1116950</name>
</gene>
<name>G0U9C6_TRYVY</name>
<dbReference type="AlphaFoldDB" id="G0U9C6"/>
<keyword evidence="1" id="KW-0472">Membrane</keyword>
<reference evidence="2" key="1">
    <citation type="journal article" date="2012" name="Proc. Natl. Acad. Sci. U.S.A.">
        <title>Antigenic diversity is generated by distinct evolutionary mechanisms in African trypanosome species.</title>
        <authorList>
            <person name="Jackson A.P."/>
            <person name="Berry A."/>
            <person name="Aslett M."/>
            <person name="Allison H.C."/>
            <person name="Burton P."/>
            <person name="Vavrova-Anderson J."/>
            <person name="Brown R."/>
            <person name="Browne H."/>
            <person name="Corton N."/>
            <person name="Hauser H."/>
            <person name="Gamble J."/>
            <person name="Gilderthorp R."/>
            <person name="Marcello L."/>
            <person name="McQuillan J."/>
            <person name="Otto T.D."/>
            <person name="Quail M.A."/>
            <person name="Sanders M.J."/>
            <person name="van Tonder A."/>
            <person name="Ginger M.L."/>
            <person name="Field M.C."/>
            <person name="Barry J.D."/>
            <person name="Hertz-Fowler C."/>
            <person name="Berriman M."/>
        </authorList>
    </citation>
    <scope>NUCLEOTIDE SEQUENCE</scope>
    <source>
        <strain evidence="2">Y486</strain>
    </source>
</reference>
<protein>
    <submittedName>
        <fullName evidence="2">Uncharacterized protein</fullName>
    </submittedName>
</protein>
<organism evidence="2">
    <name type="scientific">Trypanosoma vivax (strain Y486)</name>
    <dbReference type="NCBI Taxonomy" id="1055687"/>
    <lineage>
        <taxon>Eukaryota</taxon>
        <taxon>Discoba</taxon>
        <taxon>Euglenozoa</taxon>
        <taxon>Kinetoplastea</taxon>
        <taxon>Metakinetoplastina</taxon>
        <taxon>Trypanosomatida</taxon>
        <taxon>Trypanosomatidae</taxon>
        <taxon>Trypanosoma</taxon>
        <taxon>Duttonella</taxon>
    </lineage>
</organism>
<evidence type="ECO:0000256" key="1">
    <source>
        <dbReference type="SAM" id="Phobius"/>
    </source>
</evidence>